<dbReference type="Gene3D" id="1.20.1720.10">
    <property type="entry name" value="Multidrug resistance protein D"/>
    <property type="match status" value="1"/>
</dbReference>
<organism evidence="10 11">
    <name type="scientific">Lomentospora prolificans</name>
    <dbReference type="NCBI Taxonomy" id="41688"/>
    <lineage>
        <taxon>Eukaryota</taxon>
        <taxon>Fungi</taxon>
        <taxon>Dikarya</taxon>
        <taxon>Ascomycota</taxon>
        <taxon>Pezizomycotina</taxon>
        <taxon>Sordariomycetes</taxon>
        <taxon>Hypocreomycetidae</taxon>
        <taxon>Microascales</taxon>
        <taxon>Microascaceae</taxon>
        <taxon>Lomentospora</taxon>
    </lineage>
</organism>
<keyword evidence="11" id="KW-1185">Reference proteome</keyword>
<dbReference type="InterPro" id="IPR020846">
    <property type="entry name" value="MFS_dom"/>
</dbReference>
<feature type="transmembrane region" description="Helical" evidence="8">
    <location>
        <begin position="303"/>
        <end position="323"/>
    </location>
</feature>
<reference evidence="10 11" key="1">
    <citation type="journal article" date="2017" name="G3 (Bethesda)">
        <title>First Draft Genome Sequence of the Pathogenic Fungus Lomentospora prolificans (Formerly Scedosporium prolificans).</title>
        <authorList>
            <person name="Luo R."/>
            <person name="Zimin A."/>
            <person name="Workman R."/>
            <person name="Fan Y."/>
            <person name="Pertea G."/>
            <person name="Grossman N."/>
            <person name="Wear M.P."/>
            <person name="Jia B."/>
            <person name="Miller H."/>
            <person name="Casadevall A."/>
            <person name="Timp W."/>
            <person name="Zhang S.X."/>
            <person name="Salzberg S.L."/>
        </authorList>
    </citation>
    <scope>NUCLEOTIDE SEQUENCE [LARGE SCALE GENOMIC DNA]</scope>
    <source>
        <strain evidence="10 11">JHH-5317</strain>
    </source>
</reference>
<feature type="region of interest" description="Disordered" evidence="7">
    <location>
        <begin position="1"/>
        <end position="32"/>
    </location>
</feature>
<feature type="transmembrane region" description="Helical" evidence="8">
    <location>
        <begin position="239"/>
        <end position="257"/>
    </location>
</feature>
<feature type="domain" description="Major facilitator superfamily (MFS) profile" evidence="9">
    <location>
        <begin position="43"/>
        <end position="540"/>
    </location>
</feature>
<dbReference type="PROSITE" id="PS50850">
    <property type="entry name" value="MFS"/>
    <property type="match status" value="1"/>
</dbReference>
<dbReference type="EMBL" id="NLAX01001623">
    <property type="protein sequence ID" value="PKS05468.1"/>
    <property type="molecule type" value="Genomic_DNA"/>
</dbReference>
<evidence type="ECO:0000259" key="9">
    <source>
        <dbReference type="PROSITE" id="PS50850"/>
    </source>
</evidence>
<evidence type="ECO:0000256" key="4">
    <source>
        <dbReference type="ARBA" id="ARBA00022989"/>
    </source>
</evidence>
<dbReference type="PANTHER" id="PTHR23501">
    <property type="entry name" value="MAJOR FACILITATOR SUPERFAMILY"/>
    <property type="match status" value="1"/>
</dbReference>
<feature type="transmembrane region" description="Helical" evidence="8">
    <location>
        <begin position="263"/>
        <end position="283"/>
    </location>
</feature>
<dbReference type="GO" id="GO:0005886">
    <property type="term" value="C:plasma membrane"/>
    <property type="evidence" value="ECO:0007669"/>
    <property type="project" value="TreeGrafter"/>
</dbReference>
<keyword evidence="5 8" id="KW-0472">Membrane</keyword>
<dbReference type="VEuPathDB" id="FungiDB:jhhlp_008845"/>
<dbReference type="InterPro" id="IPR011701">
    <property type="entry name" value="MFS"/>
</dbReference>
<dbReference type="InterPro" id="IPR036259">
    <property type="entry name" value="MFS_trans_sf"/>
</dbReference>
<feature type="transmembrane region" description="Helical" evidence="8">
    <location>
        <begin position="166"/>
        <end position="190"/>
    </location>
</feature>
<proteinExistence type="predicted"/>
<dbReference type="SUPFAM" id="SSF103473">
    <property type="entry name" value="MFS general substrate transporter"/>
    <property type="match status" value="1"/>
</dbReference>
<feature type="transmembrane region" description="Helical" evidence="8">
    <location>
        <begin position="436"/>
        <end position="455"/>
    </location>
</feature>
<evidence type="ECO:0000256" key="1">
    <source>
        <dbReference type="ARBA" id="ARBA00004141"/>
    </source>
</evidence>
<dbReference type="InParanoid" id="A0A2N3MZ61"/>
<dbReference type="GO" id="GO:0022857">
    <property type="term" value="F:transmembrane transporter activity"/>
    <property type="evidence" value="ECO:0007669"/>
    <property type="project" value="InterPro"/>
</dbReference>
<dbReference type="Gene3D" id="1.20.1250.20">
    <property type="entry name" value="MFS general substrate transporter like domains"/>
    <property type="match status" value="1"/>
</dbReference>
<comment type="caution">
    <text evidence="10">The sequence shown here is derived from an EMBL/GenBank/DDBJ whole genome shotgun (WGS) entry which is preliminary data.</text>
</comment>
<dbReference type="PANTHER" id="PTHR23501:SF187">
    <property type="entry name" value="MAJOR FACILITATOR SUPERFAMILY (MFS) PROFILE DOMAIN-CONTAINING PROTEIN"/>
    <property type="match status" value="1"/>
</dbReference>
<gene>
    <name evidence="10" type="ORF">jhhlp_008845</name>
</gene>
<evidence type="ECO:0000256" key="7">
    <source>
        <dbReference type="SAM" id="MobiDB-lite"/>
    </source>
</evidence>
<accession>A0A2N3MZ61</accession>
<keyword evidence="4 8" id="KW-1133">Transmembrane helix</keyword>
<evidence type="ECO:0000256" key="5">
    <source>
        <dbReference type="ARBA" id="ARBA00023136"/>
    </source>
</evidence>
<dbReference type="OrthoDB" id="10021397at2759"/>
<evidence type="ECO:0000256" key="3">
    <source>
        <dbReference type="ARBA" id="ARBA00022692"/>
    </source>
</evidence>
<keyword evidence="6" id="KW-0325">Glycoprotein</keyword>
<dbReference type="AlphaFoldDB" id="A0A2N3MZ61"/>
<evidence type="ECO:0000256" key="6">
    <source>
        <dbReference type="ARBA" id="ARBA00023180"/>
    </source>
</evidence>
<keyword evidence="3 8" id="KW-0812">Transmembrane</keyword>
<feature type="transmembrane region" description="Helical" evidence="8">
    <location>
        <begin position="343"/>
        <end position="363"/>
    </location>
</feature>
<feature type="transmembrane region" description="Helical" evidence="8">
    <location>
        <begin position="514"/>
        <end position="531"/>
    </location>
</feature>
<feature type="transmembrane region" description="Helical" evidence="8">
    <location>
        <begin position="196"/>
        <end position="218"/>
    </location>
</feature>
<feature type="transmembrane region" description="Helical" evidence="8">
    <location>
        <begin position="395"/>
        <end position="424"/>
    </location>
</feature>
<comment type="subcellular location">
    <subcellularLocation>
        <location evidence="1">Membrane</location>
        <topology evidence="1">Multi-pass membrane protein</topology>
    </subcellularLocation>
</comment>
<dbReference type="Proteomes" id="UP000233524">
    <property type="component" value="Unassembled WGS sequence"/>
</dbReference>
<feature type="transmembrane region" description="Helical" evidence="8">
    <location>
        <begin position="40"/>
        <end position="58"/>
    </location>
</feature>
<evidence type="ECO:0000256" key="2">
    <source>
        <dbReference type="ARBA" id="ARBA00022448"/>
    </source>
</evidence>
<evidence type="ECO:0000256" key="8">
    <source>
        <dbReference type="SAM" id="Phobius"/>
    </source>
</evidence>
<name>A0A2N3MZ61_9PEZI</name>
<sequence length="559" mass="59596">MLHEIAANPGIDAEGSNLSSTGTERPAEEGPKKNAKGWRFWAIFFVLALTSLLTSLEATITSTVLPVIVRDLGGGGNYIWVANGYFLTMASLPPMFGQIANIFGRRWPLIMSTVAFVIGSGICGGATNMAMLIAGRVLQGIGGSGIGVLVEIVICDLVPLRERGSYMAMVFGMVSLGTSLGPLFGGLIASYSTWRWAFYLALPIGGPALILLFAFLHVKYDKSNTLATKIGRLDWLGNFVFLGASSSVLVALGWAGVEYEWSSFQVLVPLVVGMVALAAFIALESSRFVANPMMPLHLFTNQVSASTFALTFLHGAVTMWAFYFLPVYFQGVLNATPYRSGIMLLPTILALIPFAIMGGLLLTKSGRYKPILVVAFALILIGFGLFTLLSENSSVGAWVGFQIIESAGAGLAIPSLLPALLAPLTDKDTALATGTWAFMRSFGVTWGVAIAGVVFGNRAEQLASSGVITNATIAADFKRGGAYRDATADFLNSLSEETREQVIAVQTSSLQRSWQVAIVFAAVGFLVAALLKEVPLREELDTEFGMADKVKEKVPAPEP</sequence>
<feature type="transmembrane region" description="Helical" evidence="8">
    <location>
        <begin position="109"/>
        <end position="134"/>
    </location>
</feature>
<protein>
    <recommendedName>
        <fullName evidence="9">Major facilitator superfamily (MFS) profile domain-containing protein</fullName>
    </recommendedName>
</protein>
<feature type="transmembrane region" description="Helical" evidence="8">
    <location>
        <begin position="370"/>
        <end position="389"/>
    </location>
</feature>
<feature type="transmembrane region" description="Helical" evidence="8">
    <location>
        <begin position="140"/>
        <end position="159"/>
    </location>
</feature>
<evidence type="ECO:0000313" key="10">
    <source>
        <dbReference type="EMBL" id="PKS05468.1"/>
    </source>
</evidence>
<dbReference type="Pfam" id="PF07690">
    <property type="entry name" value="MFS_1"/>
    <property type="match status" value="1"/>
</dbReference>
<dbReference type="PRINTS" id="PR01036">
    <property type="entry name" value="TCRTETB"/>
</dbReference>
<keyword evidence="2" id="KW-0813">Transport</keyword>
<feature type="transmembrane region" description="Helical" evidence="8">
    <location>
        <begin position="78"/>
        <end position="97"/>
    </location>
</feature>
<evidence type="ECO:0000313" key="11">
    <source>
        <dbReference type="Proteomes" id="UP000233524"/>
    </source>
</evidence>